<proteinExistence type="predicted"/>
<evidence type="ECO:0000313" key="2">
    <source>
        <dbReference type="EMBL" id="QXI40763.1"/>
    </source>
</evidence>
<dbReference type="KEGG" id="pxn:HU772_012055"/>
<feature type="chain" id="PRO_5038725035" description="DUF2846 domain-containing protein" evidence="1">
    <location>
        <begin position="23"/>
        <end position="186"/>
    </location>
</feature>
<dbReference type="PROSITE" id="PS51257">
    <property type="entry name" value="PROKAR_LIPOPROTEIN"/>
    <property type="match status" value="1"/>
</dbReference>
<evidence type="ECO:0000313" key="3">
    <source>
        <dbReference type="Proteomes" id="UP000633418"/>
    </source>
</evidence>
<keyword evidence="1" id="KW-0732">Signal</keyword>
<name>A0A9E6TYS3_9PSED</name>
<sequence length="186" mass="20015">MFTLYRAPWVCLLLLGAGCAQMPAEMALDSPVYSASNAGLVVGSLNGAGPYGTWLEFRDEHSAKTFGWAAKDYYSAWLPAGTYQVSSLGSRRGTMGAFGQPLRFTVQAGQINYLGELVNDCSYPVQPTAYYGVMACGPLALGTCTVPRASVGLCVVDRQKQALRTFLKAQPRFAELPVRPALMGTR</sequence>
<dbReference type="EMBL" id="CP077095">
    <property type="protein sequence ID" value="QXI40763.1"/>
    <property type="molecule type" value="Genomic_DNA"/>
</dbReference>
<dbReference type="Proteomes" id="UP000633418">
    <property type="component" value="Chromosome"/>
</dbReference>
<reference evidence="2 3" key="1">
    <citation type="journal article" date="2020" name="Microorganisms">
        <title>Reliable Identification of Environmental Pseudomonas Isolates Using the rpoD Gene.</title>
        <authorList>
            <consortium name="The Broad Institute Genome Sequencing Platform"/>
            <person name="Girard L."/>
            <person name="Lood C."/>
            <person name="Rokni-Zadeh H."/>
            <person name="van Noort V."/>
            <person name="Lavigne R."/>
            <person name="De Mot R."/>
        </authorList>
    </citation>
    <scope>NUCLEOTIDE SEQUENCE [LARGE SCALE GENOMIC DNA]</scope>
    <source>
        <strain evidence="2 3">RW9S1A</strain>
    </source>
</reference>
<dbReference type="AlphaFoldDB" id="A0A9E6TYS3"/>
<dbReference type="RefSeq" id="WP_186661503.1">
    <property type="nucleotide sequence ID" value="NZ_CP077095.1"/>
</dbReference>
<gene>
    <name evidence="2" type="ORF">HU772_012055</name>
</gene>
<accession>A0A9E6TYS3</accession>
<evidence type="ECO:0000256" key="1">
    <source>
        <dbReference type="SAM" id="SignalP"/>
    </source>
</evidence>
<evidence type="ECO:0008006" key="4">
    <source>
        <dbReference type="Google" id="ProtNLM"/>
    </source>
</evidence>
<feature type="signal peptide" evidence="1">
    <location>
        <begin position="1"/>
        <end position="22"/>
    </location>
</feature>
<keyword evidence="3" id="KW-1185">Reference proteome</keyword>
<reference evidence="2 3" key="2">
    <citation type="journal article" date="2021" name="Microorganisms">
        <title>The Ever-Expanding Pseudomonas Genus: Description of 43 New Species and Partition of the Pseudomonas putida Group.</title>
        <authorList>
            <person name="Girard L."/>
            <person name="Lood C."/>
            <person name="Hofte M."/>
            <person name="Vandamme P."/>
            <person name="Rokni-Zadeh H."/>
            <person name="van Noort V."/>
            <person name="Lavigne R."/>
            <person name="De Mot R."/>
        </authorList>
    </citation>
    <scope>NUCLEOTIDE SEQUENCE [LARGE SCALE GENOMIC DNA]</scope>
    <source>
        <strain evidence="2 3">RW9S1A</strain>
    </source>
</reference>
<protein>
    <recommendedName>
        <fullName evidence="4">DUF2846 domain-containing protein</fullName>
    </recommendedName>
</protein>
<organism evidence="2 3">
    <name type="scientific">Pseudomonas xantholysinigenes</name>
    <dbReference type="NCBI Taxonomy" id="2745490"/>
    <lineage>
        <taxon>Bacteria</taxon>
        <taxon>Pseudomonadati</taxon>
        <taxon>Pseudomonadota</taxon>
        <taxon>Gammaproteobacteria</taxon>
        <taxon>Pseudomonadales</taxon>
        <taxon>Pseudomonadaceae</taxon>
        <taxon>Pseudomonas</taxon>
    </lineage>
</organism>